<comment type="caution">
    <text evidence="1">The sequence shown here is derived from an EMBL/GenBank/DDBJ whole genome shotgun (WGS) entry which is preliminary data.</text>
</comment>
<dbReference type="AlphaFoldDB" id="A0AAD7AMD4"/>
<dbReference type="EMBL" id="JARIHO010000004">
    <property type="protein sequence ID" value="KAJ7362752.1"/>
    <property type="molecule type" value="Genomic_DNA"/>
</dbReference>
<organism evidence="1 2">
    <name type="scientific">Mycena albidolilacea</name>
    <dbReference type="NCBI Taxonomy" id="1033008"/>
    <lineage>
        <taxon>Eukaryota</taxon>
        <taxon>Fungi</taxon>
        <taxon>Dikarya</taxon>
        <taxon>Basidiomycota</taxon>
        <taxon>Agaricomycotina</taxon>
        <taxon>Agaricomycetes</taxon>
        <taxon>Agaricomycetidae</taxon>
        <taxon>Agaricales</taxon>
        <taxon>Marasmiineae</taxon>
        <taxon>Mycenaceae</taxon>
        <taxon>Mycena</taxon>
    </lineage>
</organism>
<name>A0AAD7AMD4_9AGAR</name>
<sequence length="272" mass="29369">MDPLKGGIMELPDGICLENQDTQNTDQDEAGPNLYLRLSNAAQPNAMEDPQDADQYEAGPNADMEATPLHLEQSDPGILVPFTQLNPYILALLRNVPPPSVEQHDIIDGMSPSSAEHNTTDDHISCGDYIEAICKVFDAATLYATGMSVWAPPPGLVPASTPAPTPVCGPKEPKMTATNSLTACNLCTIEWINKHHSSRPAFTAYWNSIIGTAKEQHWNNASLTAKANAKANVPRCASKTLDSMNSENNDVYTIHSTSLDPAQCPIKFIEGN</sequence>
<evidence type="ECO:0000313" key="1">
    <source>
        <dbReference type="EMBL" id="KAJ7362752.1"/>
    </source>
</evidence>
<reference evidence="1" key="1">
    <citation type="submission" date="2023-03" db="EMBL/GenBank/DDBJ databases">
        <title>Massive genome expansion in bonnet fungi (Mycena s.s.) driven by repeated elements and novel gene families across ecological guilds.</title>
        <authorList>
            <consortium name="Lawrence Berkeley National Laboratory"/>
            <person name="Harder C.B."/>
            <person name="Miyauchi S."/>
            <person name="Viragh M."/>
            <person name="Kuo A."/>
            <person name="Thoen E."/>
            <person name="Andreopoulos B."/>
            <person name="Lu D."/>
            <person name="Skrede I."/>
            <person name="Drula E."/>
            <person name="Henrissat B."/>
            <person name="Morin E."/>
            <person name="Kohler A."/>
            <person name="Barry K."/>
            <person name="LaButti K."/>
            <person name="Morin E."/>
            <person name="Salamov A."/>
            <person name="Lipzen A."/>
            <person name="Mereny Z."/>
            <person name="Hegedus B."/>
            <person name="Baldrian P."/>
            <person name="Stursova M."/>
            <person name="Weitz H."/>
            <person name="Taylor A."/>
            <person name="Grigoriev I.V."/>
            <person name="Nagy L.G."/>
            <person name="Martin F."/>
            <person name="Kauserud H."/>
        </authorList>
    </citation>
    <scope>NUCLEOTIDE SEQUENCE</scope>
    <source>
        <strain evidence="1">CBHHK002</strain>
    </source>
</reference>
<evidence type="ECO:0000313" key="2">
    <source>
        <dbReference type="Proteomes" id="UP001218218"/>
    </source>
</evidence>
<keyword evidence="2" id="KW-1185">Reference proteome</keyword>
<dbReference type="Proteomes" id="UP001218218">
    <property type="component" value="Unassembled WGS sequence"/>
</dbReference>
<proteinExistence type="predicted"/>
<protein>
    <submittedName>
        <fullName evidence="1">Uncharacterized protein</fullName>
    </submittedName>
</protein>
<accession>A0AAD7AMD4</accession>
<gene>
    <name evidence="1" type="ORF">DFH08DRAFT_799772</name>
</gene>